<dbReference type="Proteomes" id="UP000479710">
    <property type="component" value="Unassembled WGS sequence"/>
</dbReference>
<name>A0A6G1BM30_9ORYZ</name>
<gene>
    <name evidence="2" type="ORF">E2562_019362</name>
</gene>
<proteinExistence type="predicted"/>
<reference evidence="2 3" key="1">
    <citation type="submission" date="2019-11" db="EMBL/GenBank/DDBJ databases">
        <title>Whole genome sequence of Oryza granulata.</title>
        <authorList>
            <person name="Li W."/>
        </authorList>
    </citation>
    <scope>NUCLEOTIDE SEQUENCE [LARGE SCALE GENOMIC DNA]</scope>
    <source>
        <strain evidence="3">cv. Menghai</strain>
        <tissue evidence="2">Leaf</tissue>
    </source>
</reference>
<dbReference type="AlphaFoldDB" id="A0A6G1BM30"/>
<feature type="region of interest" description="Disordered" evidence="1">
    <location>
        <begin position="1"/>
        <end position="30"/>
    </location>
</feature>
<feature type="region of interest" description="Disordered" evidence="1">
    <location>
        <begin position="68"/>
        <end position="97"/>
    </location>
</feature>
<evidence type="ECO:0000313" key="3">
    <source>
        <dbReference type="Proteomes" id="UP000479710"/>
    </source>
</evidence>
<protein>
    <submittedName>
        <fullName evidence="2">Uncharacterized protein</fullName>
    </submittedName>
</protein>
<comment type="caution">
    <text evidence="2">The sequence shown here is derived from an EMBL/GenBank/DDBJ whole genome shotgun (WGS) entry which is preliminary data.</text>
</comment>
<accession>A0A6G1BM30</accession>
<organism evidence="2 3">
    <name type="scientific">Oryza meyeriana var. granulata</name>
    <dbReference type="NCBI Taxonomy" id="110450"/>
    <lineage>
        <taxon>Eukaryota</taxon>
        <taxon>Viridiplantae</taxon>
        <taxon>Streptophyta</taxon>
        <taxon>Embryophyta</taxon>
        <taxon>Tracheophyta</taxon>
        <taxon>Spermatophyta</taxon>
        <taxon>Magnoliopsida</taxon>
        <taxon>Liliopsida</taxon>
        <taxon>Poales</taxon>
        <taxon>Poaceae</taxon>
        <taxon>BOP clade</taxon>
        <taxon>Oryzoideae</taxon>
        <taxon>Oryzeae</taxon>
        <taxon>Oryzinae</taxon>
        <taxon>Oryza</taxon>
        <taxon>Oryza meyeriana</taxon>
    </lineage>
</organism>
<evidence type="ECO:0000313" key="2">
    <source>
        <dbReference type="EMBL" id="KAF0888851.1"/>
    </source>
</evidence>
<keyword evidence="3" id="KW-1185">Reference proteome</keyword>
<sequence>MEDGLENDAAGGGDAPKGMQEESESNITHWRVEDVQVGRRSNSSVSCCLPHPWEASIRWMSATPPFSRARATGRRRKHLALDQDPPPGRWIEQVERH</sequence>
<dbReference type="EMBL" id="SPHZ02000012">
    <property type="protein sequence ID" value="KAF0888851.1"/>
    <property type="molecule type" value="Genomic_DNA"/>
</dbReference>
<evidence type="ECO:0000256" key="1">
    <source>
        <dbReference type="SAM" id="MobiDB-lite"/>
    </source>
</evidence>